<gene>
    <name evidence="3" type="ORF">AN216_02530</name>
</gene>
<evidence type="ECO:0000313" key="3">
    <source>
        <dbReference type="EMBL" id="OEV05557.1"/>
    </source>
</evidence>
<name>A0A1E7KNR7_9ACTN</name>
<feature type="signal peptide" evidence="2">
    <location>
        <begin position="1"/>
        <end position="27"/>
    </location>
</feature>
<dbReference type="OrthoDB" id="4329617at2"/>
<dbReference type="Proteomes" id="UP000176101">
    <property type="component" value="Unassembled WGS sequence"/>
</dbReference>
<evidence type="ECO:0000313" key="4">
    <source>
        <dbReference type="Proteomes" id="UP000176101"/>
    </source>
</evidence>
<evidence type="ECO:0008006" key="5">
    <source>
        <dbReference type="Google" id="ProtNLM"/>
    </source>
</evidence>
<accession>A0A1E7KNR7</accession>
<feature type="chain" id="PRO_5009196694" description="Secreted protein" evidence="2">
    <location>
        <begin position="28"/>
        <end position="211"/>
    </location>
</feature>
<dbReference type="STRING" id="1075402.AN216_02530"/>
<evidence type="ECO:0000256" key="2">
    <source>
        <dbReference type="SAM" id="SignalP"/>
    </source>
</evidence>
<protein>
    <recommendedName>
        <fullName evidence="5">Secreted protein</fullName>
    </recommendedName>
</protein>
<dbReference type="AlphaFoldDB" id="A0A1E7KNR7"/>
<evidence type="ECO:0000256" key="1">
    <source>
        <dbReference type="SAM" id="MobiDB-lite"/>
    </source>
</evidence>
<dbReference type="EMBL" id="LJGU01000095">
    <property type="protein sequence ID" value="OEV05557.1"/>
    <property type="molecule type" value="Genomic_DNA"/>
</dbReference>
<keyword evidence="2" id="KW-0732">Signal</keyword>
<dbReference type="RefSeq" id="WP_070194914.1">
    <property type="nucleotide sequence ID" value="NZ_LJGU01000095.1"/>
</dbReference>
<feature type="compositionally biased region" description="Low complexity" evidence="1">
    <location>
        <begin position="120"/>
        <end position="136"/>
    </location>
</feature>
<feature type="region of interest" description="Disordered" evidence="1">
    <location>
        <begin position="191"/>
        <end position="211"/>
    </location>
</feature>
<sequence>MRLPKTTSLAVAASLALGGVGAATAFAVDHESTVQSVQSVQAPAPALPGAEKVAEQNRVLSNTSGAIRPVSELIQDVLRTTDGNLSPEAAQKHAGAVERALTKIRQQANRAGEQDLPQDAETGSAGEPAAEAAAAPGETTLRAVEQLRHQVDALLTASTSGEPAKVNSELRATVTATVNLMTSVMLGDTLPPADMRGLPDLPHQPGDGPKG</sequence>
<feature type="region of interest" description="Disordered" evidence="1">
    <location>
        <begin position="109"/>
        <end position="136"/>
    </location>
</feature>
<keyword evidence="4" id="KW-1185">Reference proteome</keyword>
<organism evidence="3 4">
    <name type="scientific">Streptomyces oceani</name>
    <dbReference type="NCBI Taxonomy" id="1075402"/>
    <lineage>
        <taxon>Bacteria</taxon>
        <taxon>Bacillati</taxon>
        <taxon>Actinomycetota</taxon>
        <taxon>Actinomycetes</taxon>
        <taxon>Kitasatosporales</taxon>
        <taxon>Streptomycetaceae</taxon>
        <taxon>Streptomyces</taxon>
    </lineage>
</organism>
<comment type="caution">
    <text evidence="3">The sequence shown here is derived from an EMBL/GenBank/DDBJ whole genome shotgun (WGS) entry which is preliminary data.</text>
</comment>
<proteinExistence type="predicted"/>
<reference evidence="3 4" key="1">
    <citation type="journal article" date="2016" name="Front. Microbiol.">
        <title>Comparative Genomics Analysis of Streptomyces Species Reveals Their Adaptation to the Marine Environment and Their Diversity at the Genomic Level.</title>
        <authorList>
            <person name="Tian X."/>
            <person name="Zhang Z."/>
            <person name="Yang T."/>
            <person name="Chen M."/>
            <person name="Li J."/>
            <person name="Chen F."/>
            <person name="Yang J."/>
            <person name="Li W."/>
            <person name="Zhang B."/>
            <person name="Zhang Z."/>
            <person name="Wu J."/>
            <person name="Zhang C."/>
            <person name="Long L."/>
            <person name="Xiao J."/>
        </authorList>
    </citation>
    <scope>NUCLEOTIDE SEQUENCE [LARGE SCALE GENOMIC DNA]</scope>
    <source>
        <strain evidence="3 4">SCSIO 02100</strain>
    </source>
</reference>